<feature type="compositionally biased region" description="Basic and acidic residues" evidence="1">
    <location>
        <begin position="42"/>
        <end position="64"/>
    </location>
</feature>
<sequence length="105" mass="12325">MSSKIPRGVLEALAQKVRENPQTLKNLVLSDSTTSVTAVKTQDLRFDVHRNTQKPRHGDQDHSSQQRSTKQCRQEFHQREDRWPQRDSPDNWGQDQVWFGKLLRC</sequence>
<gene>
    <name evidence="2" type="ORF">BU26DRAFT_524962</name>
</gene>
<evidence type="ECO:0000256" key="1">
    <source>
        <dbReference type="SAM" id="MobiDB-lite"/>
    </source>
</evidence>
<evidence type="ECO:0000313" key="2">
    <source>
        <dbReference type="EMBL" id="KAF2241821.1"/>
    </source>
</evidence>
<reference evidence="2" key="1">
    <citation type="journal article" date="2020" name="Stud. Mycol.">
        <title>101 Dothideomycetes genomes: a test case for predicting lifestyles and emergence of pathogens.</title>
        <authorList>
            <person name="Haridas S."/>
            <person name="Albert R."/>
            <person name="Binder M."/>
            <person name="Bloem J."/>
            <person name="Labutti K."/>
            <person name="Salamov A."/>
            <person name="Andreopoulos B."/>
            <person name="Baker S."/>
            <person name="Barry K."/>
            <person name="Bills G."/>
            <person name="Bluhm B."/>
            <person name="Cannon C."/>
            <person name="Castanera R."/>
            <person name="Culley D."/>
            <person name="Daum C."/>
            <person name="Ezra D."/>
            <person name="Gonzalez J."/>
            <person name="Henrissat B."/>
            <person name="Kuo A."/>
            <person name="Liang C."/>
            <person name="Lipzen A."/>
            <person name="Lutzoni F."/>
            <person name="Magnuson J."/>
            <person name="Mondo S."/>
            <person name="Nolan M."/>
            <person name="Ohm R."/>
            <person name="Pangilinan J."/>
            <person name="Park H.-J."/>
            <person name="Ramirez L."/>
            <person name="Alfaro M."/>
            <person name="Sun H."/>
            <person name="Tritt A."/>
            <person name="Yoshinaga Y."/>
            <person name="Zwiers L.-H."/>
            <person name="Turgeon B."/>
            <person name="Goodwin S."/>
            <person name="Spatafora J."/>
            <person name="Crous P."/>
            <person name="Grigoriev I."/>
        </authorList>
    </citation>
    <scope>NUCLEOTIDE SEQUENCE</scope>
    <source>
        <strain evidence="2">CBS 122368</strain>
    </source>
</reference>
<evidence type="ECO:0000313" key="3">
    <source>
        <dbReference type="Proteomes" id="UP000800094"/>
    </source>
</evidence>
<name>A0A6A6HUY2_9PLEO</name>
<feature type="region of interest" description="Disordered" evidence="1">
    <location>
        <begin position="42"/>
        <end position="94"/>
    </location>
</feature>
<dbReference type="GeneID" id="54583722"/>
<accession>A0A6A6HUY2</accession>
<keyword evidence="3" id="KW-1185">Reference proteome</keyword>
<dbReference type="AlphaFoldDB" id="A0A6A6HUY2"/>
<dbReference type="EMBL" id="ML987210">
    <property type="protein sequence ID" value="KAF2241821.1"/>
    <property type="molecule type" value="Genomic_DNA"/>
</dbReference>
<dbReference type="OrthoDB" id="4367412at2759"/>
<dbReference type="RefSeq" id="XP_033676825.1">
    <property type="nucleotide sequence ID" value="XM_033830392.1"/>
</dbReference>
<protein>
    <submittedName>
        <fullName evidence="2">Uncharacterized protein</fullName>
    </submittedName>
</protein>
<dbReference type="Proteomes" id="UP000800094">
    <property type="component" value="Unassembled WGS sequence"/>
</dbReference>
<proteinExistence type="predicted"/>
<organism evidence="2 3">
    <name type="scientific">Trematosphaeria pertusa</name>
    <dbReference type="NCBI Taxonomy" id="390896"/>
    <lineage>
        <taxon>Eukaryota</taxon>
        <taxon>Fungi</taxon>
        <taxon>Dikarya</taxon>
        <taxon>Ascomycota</taxon>
        <taxon>Pezizomycotina</taxon>
        <taxon>Dothideomycetes</taxon>
        <taxon>Pleosporomycetidae</taxon>
        <taxon>Pleosporales</taxon>
        <taxon>Massarineae</taxon>
        <taxon>Trematosphaeriaceae</taxon>
        <taxon>Trematosphaeria</taxon>
    </lineage>
</organism>
<feature type="compositionally biased region" description="Basic and acidic residues" evidence="1">
    <location>
        <begin position="72"/>
        <end position="89"/>
    </location>
</feature>